<feature type="region of interest" description="Disordered" evidence="1">
    <location>
        <begin position="1"/>
        <end position="58"/>
    </location>
</feature>
<comment type="caution">
    <text evidence="2">The sequence shown here is derived from an EMBL/GenBank/DDBJ whole genome shotgun (WGS) entry which is preliminary data.</text>
</comment>
<evidence type="ECO:0000256" key="1">
    <source>
        <dbReference type="SAM" id="MobiDB-lite"/>
    </source>
</evidence>
<accession>A0AAE1DYK9</accession>
<feature type="region of interest" description="Disordered" evidence="1">
    <location>
        <begin position="92"/>
        <end position="113"/>
    </location>
</feature>
<dbReference type="Proteomes" id="UP001283361">
    <property type="component" value="Unassembled WGS sequence"/>
</dbReference>
<organism evidence="2 3">
    <name type="scientific">Elysia crispata</name>
    <name type="common">lettuce slug</name>
    <dbReference type="NCBI Taxonomy" id="231223"/>
    <lineage>
        <taxon>Eukaryota</taxon>
        <taxon>Metazoa</taxon>
        <taxon>Spiralia</taxon>
        <taxon>Lophotrochozoa</taxon>
        <taxon>Mollusca</taxon>
        <taxon>Gastropoda</taxon>
        <taxon>Heterobranchia</taxon>
        <taxon>Euthyneura</taxon>
        <taxon>Panpulmonata</taxon>
        <taxon>Sacoglossa</taxon>
        <taxon>Placobranchoidea</taxon>
        <taxon>Plakobranchidae</taxon>
        <taxon>Elysia</taxon>
    </lineage>
</organism>
<dbReference type="AlphaFoldDB" id="A0AAE1DYK9"/>
<keyword evidence="3" id="KW-1185">Reference proteome</keyword>
<feature type="compositionally biased region" description="Polar residues" evidence="1">
    <location>
        <begin position="95"/>
        <end position="113"/>
    </location>
</feature>
<sequence>MSTSDGRSHQIDPKEVIPEHKSAHGQIESDNRTFSANSDHPSRDRQHPESPLTLKPEIDHFPEFHQFYHRRGCFESSEAVKVTVLMAGKCLPWQPNRSASQIPTVSSQDGADD</sequence>
<reference evidence="2" key="1">
    <citation type="journal article" date="2023" name="G3 (Bethesda)">
        <title>A reference genome for the long-term kleptoplast-retaining sea slug Elysia crispata morphotype clarki.</title>
        <authorList>
            <person name="Eastman K.E."/>
            <person name="Pendleton A.L."/>
            <person name="Shaikh M.A."/>
            <person name="Suttiyut T."/>
            <person name="Ogas R."/>
            <person name="Tomko P."/>
            <person name="Gavelis G."/>
            <person name="Widhalm J.R."/>
            <person name="Wisecaver J.H."/>
        </authorList>
    </citation>
    <scope>NUCLEOTIDE SEQUENCE</scope>
    <source>
        <strain evidence="2">ECLA1</strain>
    </source>
</reference>
<protein>
    <submittedName>
        <fullName evidence="2">Uncharacterized protein</fullName>
    </submittedName>
</protein>
<feature type="compositionally biased region" description="Basic and acidic residues" evidence="1">
    <location>
        <begin position="1"/>
        <end position="31"/>
    </location>
</feature>
<name>A0AAE1DYK9_9GAST</name>
<evidence type="ECO:0000313" key="3">
    <source>
        <dbReference type="Proteomes" id="UP001283361"/>
    </source>
</evidence>
<dbReference type="EMBL" id="JAWDGP010001864">
    <property type="protein sequence ID" value="KAK3787502.1"/>
    <property type="molecule type" value="Genomic_DNA"/>
</dbReference>
<gene>
    <name evidence="2" type="ORF">RRG08_025764</name>
</gene>
<proteinExistence type="predicted"/>
<evidence type="ECO:0000313" key="2">
    <source>
        <dbReference type="EMBL" id="KAK3787502.1"/>
    </source>
</evidence>